<dbReference type="OrthoDB" id="298777at2759"/>
<reference evidence="1 2" key="1">
    <citation type="journal article" date="2006" name="Nature">
        <title>Global trends of whole-genome duplications revealed by the ciliate Paramecium tetraurelia.</title>
        <authorList>
            <consortium name="Genoscope"/>
            <person name="Aury J.-M."/>
            <person name="Jaillon O."/>
            <person name="Duret L."/>
            <person name="Noel B."/>
            <person name="Jubin C."/>
            <person name="Porcel B.M."/>
            <person name="Segurens B."/>
            <person name="Daubin V."/>
            <person name="Anthouard V."/>
            <person name="Aiach N."/>
            <person name="Arnaiz O."/>
            <person name="Billaut A."/>
            <person name="Beisson J."/>
            <person name="Blanc I."/>
            <person name="Bouhouche K."/>
            <person name="Camara F."/>
            <person name="Duharcourt S."/>
            <person name="Guigo R."/>
            <person name="Gogendeau D."/>
            <person name="Katinka M."/>
            <person name="Keller A.-M."/>
            <person name="Kissmehl R."/>
            <person name="Klotz C."/>
            <person name="Koll F."/>
            <person name="Le Moue A."/>
            <person name="Lepere C."/>
            <person name="Malinsky S."/>
            <person name="Nowacki M."/>
            <person name="Nowak J.K."/>
            <person name="Plattner H."/>
            <person name="Poulain J."/>
            <person name="Ruiz F."/>
            <person name="Serrano V."/>
            <person name="Zagulski M."/>
            <person name="Dessen P."/>
            <person name="Betermier M."/>
            <person name="Weissenbach J."/>
            <person name="Scarpelli C."/>
            <person name="Schachter V."/>
            <person name="Sperling L."/>
            <person name="Meyer E."/>
            <person name="Cohen J."/>
            <person name="Wincker P."/>
        </authorList>
    </citation>
    <scope>NUCLEOTIDE SEQUENCE [LARGE SCALE GENOMIC DNA]</scope>
    <source>
        <strain evidence="1 2">Stock d4-2</strain>
    </source>
</reference>
<evidence type="ECO:0000313" key="2">
    <source>
        <dbReference type="Proteomes" id="UP000000600"/>
    </source>
</evidence>
<keyword evidence="2" id="KW-1185">Reference proteome</keyword>
<dbReference type="GeneID" id="5039219"/>
<dbReference type="Proteomes" id="UP000000600">
    <property type="component" value="Unassembled WGS sequence"/>
</dbReference>
<dbReference type="EMBL" id="CT868557">
    <property type="protein sequence ID" value="CAK86037.1"/>
    <property type="molecule type" value="Genomic_DNA"/>
</dbReference>
<name>A0DSM0_PARTE</name>
<dbReference type="KEGG" id="ptm:GSPATT00039742001"/>
<dbReference type="HOGENOM" id="CLU_673471_0_0_1"/>
<gene>
    <name evidence="1" type="ORF">GSPATT00039742001</name>
</gene>
<feature type="non-terminal residue" evidence="1">
    <location>
        <position position="1"/>
    </location>
</feature>
<protein>
    <submittedName>
        <fullName evidence="1">Uncharacterized protein</fullName>
    </submittedName>
</protein>
<organism evidence="1 2">
    <name type="scientific">Paramecium tetraurelia</name>
    <dbReference type="NCBI Taxonomy" id="5888"/>
    <lineage>
        <taxon>Eukaryota</taxon>
        <taxon>Sar</taxon>
        <taxon>Alveolata</taxon>
        <taxon>Ciliophora</taxon>
        <taxon>Intramacronucleata</taxon>
        <taxon>Oligohymenophorea</taxon>
        <taxon>Peniculida</taxon>
        <taxon>Parameciidae</taxon>
        <taxon>Paramecium</taxon>
    </lineage>
</organism>
<accession>A0DSM0</accession>
<evidence type="ECO:0000313" key="1">
    <source>
        <dbReference type="EMBL" id="CAK86037.1"/>
    </source>
</evidence>
<sequence>FHYFFHFYKKSSLIIMQYHQVYCLSHPNSLVTHICIGVQTCQRKLCSDCQYLHQNTIEGKLIIPFSILIKQIQEKIEEFQLNDPLRLNRAKQEFKQAISKMQQTFSALIGEMNDYSEQIFKAIEEMDQQLLELLSQNILDSSNSDLQKISQILEFDQLNLWQQQKQYCYQILDENKQSLINICEQIAVNLRRRLKTTYSQKIGLDGYESSKLFGIYHDEYICINNEVLSKQGTMKLNERRGLIEKLGFSQEKNKLRAIQIEFQQGRICYIADGKILRKESFKQLSSTNQIITNYDQLLKLKWVTEETENPIKKCQGYWEKEKVELGGFYYQKGRKQGLWMVPCSNYSIQLQVIYEGVYVDGKKYGNWKIMKKNKKQFDTIGGGNYNQSEEKQGQWTELNDEVLPQENQLILNCGKYKCGHKIGWWKNYRYKESIFTKNKLMS</sequence>
<dbReference type="PANTHER" id="PTHR33706">
    <property type="entry name" value="MORN VARIANT REPEAT PROTEIN"/>
    <property type="match status" value="1"/>
</dbReference>
<dbReference type="AlphaFoldDB" id="A0DSM0"/>
<dbReference type="PANTHER" id="PTHR33706:SF1">
    <property type="entry name" value="TPR REPEAT PROTEIN"/>
    <property type="match status" value="1"/>
</dbReference>
<proteinExistence type="predicted"/>
<dbReference type="RefSeq" id="XP_001453434.1">
    <property type="nucleotide sequence ID" value="XM_001453397.2"/>
</dbReference>
<dbReference type="InParanoid" id="A0DSM0"/>